<evidence type="ECO:0000313" key="2">
    <source>
        <dbReference type="EMBL" id="EHP42896.1"/>
    </source>
</evidence>
<organism evidence="2 3">
    <name type="scientific">Cupriavidus basilensis OR16</name>
    <dbReference type="NCBI Taxonomy" id="1127483"/>
    <lineage>
        <taxon>Bacteria</taxon>
        <taxon>Pseudomonadati</taxon>
        <taxon>Pseudomonadota</taxon>
        <taxon>Betaproteobacteria</taxon>
        <taxon>Burkholderiales</taxon>
        <taxon>Burkholderiaceae</taxon>
        <taxon>Cupriavidus</taxon>
    </lineage>
</organism>
<dbReference type="AlphaFoldDB" id="H1S3J5"/>
<accession>H1S3J5</accession>
<feature type="chain" id="PRO_5003553158" evidence="1">
    <location>
        <begin position="21"/>
        <end position="261"/>
    </location>
</feature>
<comment type="caution">
    <text evidence="2">The sequence shown here is derived from an EMBL/GenBank/DDBJ whole genome shotgun (WGS) entry which is preliminary data.</text>
</comment>
<dbReference type="RefSeq" id="WP_006157982.1">
    <property type="nucleotide sequence ID" value="NZ_AHJE01000026.1"/>
</dbReference>
<protein>
    <submittedName>
        <fullName evidence="2">Signal peptide protein</fullName>
    </submittedName>
</protein>
<evidence type="ECO:0000313" key="3">
    <source>
        <dbReference type="Proteomes" id="UP000005808"/>
    </source>
</evidence>
<evidence type="ECO:0000256" key="1">
    <source>
        <dbReference type="SAM" id="SignalP"/>
    </source>
</evidence>
<sequence length="261" mass="28675">MNRILFLALGLVSLAGSAGAATESAPGSRLTAAQVADRNVAARGGLEAWRAVSSLTMSGQIDVGGKKDLMVPFVATMKRPHKSRFELRFQDQTALQVYDGAQGWKVRPFLGRDEVEPYSATEAKIAAQAAELDGPLVDYARKGTKVELQGMESVEGHQAYKLKLTMKDRVERHLWVDASSFLELKMEGEPRKLDGRMHNVAIYYRDYKVEGGLKVPHVFETAVVGVKKTHRMTVDHVAMNQPVDDALFAKPQLASARLPGK</sequence>
<gene>
    <name evidence="2" type="ORF">OR16_11598</name>
</gene>
<name>H1S3J5_9BURK</name>
<keyword evidence="1" id="KW-0732">Signal</keyword>
<feature type="signal peptide" evidence="1">
    <location>
        <begin position="1"/>
        <end position="20"/>
    </location>
</feature>
<reference evidence="2 3" key="1">
    <citation type="journal article" date="2012" name="J. Bacteriol.">
        <title>De Novo Genome Project of Cupriavidus basilensis OR16.</title>
        <authorList>
            <person name="Cserhati M."/>
            <person name="Kriszt B."/>
            <person name="Szoboszlay S."/>
            <person name="Toth A."/>
            <person name="Szabo I."/>
            <person name="Tancsics A."/>
            <person name="Nagy I."/>
            <person name="Horvath B."/>
            <person name="Nagy I."/>
            <person name="Kukolya J."/>
        </authorList>
    </citation>
    <scope>NUCLEOTIDE SEQUENCE [LARGE SCALE GENOMIC DNA]</scope>
    <source>
        <strain evidence="2 3">OR16</strain>
    </source>
</reference>
<dbReference type="EMBL" id="AHJE01000026">
    <property type="protein sequence ID" value="EHP42896.1"/>
    <property type="molecule type" value="Genomic_DNA"/>
</dbReference>
<dbReference type="OrthoDB" id="128937at2"/>
<dbReference type="PATRIC" id="fig|1127483.3.peg.2328"/>
<dbReference type="Proteomes" id="UP000005808">
    <property type="component" value="Unassembled WGS sequence"/>
</dbReference>
<proteinExistence type="predicted"/>
<dbReference type="Gene3D" id="2.50.20.10">
    <property type="entry name" value="Lipoprotein localisation LolA/LolB/LppX"/>
    <property type="match status" value="1"/>
</dbReference>